<name>A0A6J2JSP3_BOMMA</name>
<sequence>MNSKTISTDSELTCKPLDSYEELISFLEDPPAWSTLCKEMTPHSKALIKNTEVNKSKPHSTIASFQIQTTEDFCHFNPDTENETLRHDKKKTPKTLVCHDMANGYHDDSTVDGTGCHHAYTFYNWAAVDIFCYFSHHLITIPPLSWINVGHAHGVKVIGTVITEWNDGVAFWNKMLASEAVYRYFASALVSVAKVLKFDGWLLNIENQIVKPEMLLDFVRYFHRILHQELDDPVLIWYDSVTIQGTLIWQNGLNHKNRPFFDACDGIFTNYSWSEANVSSSAVEAGDRLTDLYIGIDVWGRNFYGGGQLNTQSAVKIAHKYGCSMAIFAPAWSHEAMSLEDCNINRVAMTEGVDTYRQFLLRDRALWGTIWPYLNTRLPCELPFRTSFCRGQGLKRRLYGEVLGPVPWYNLRHMQYQPNSTHGAHGYFISALPHILRMSKNDLLKDPDALKKMRKLLNDDEAVRSMDLPDDARDDVPIDEFTDDDHKVISDEKFDDTDNGSKDIKRKLQISSKSNAKASRLYDVKENAVNSSSHSTVTLKINKPVDKTQYALACVPGELECLELYLDDSFTGGSCLKVNPSDAAQSEHRFIRLFHCDFTCEEKLIACVVTKNLKNYPEQNLNVKLFMKDQNDRDLKVVLVGRSLSRAAQSVASSSKVNLYPVNGSSDEGFRDLQKYILLNEPEFYVPVDNAYNWRVRYYEISLPGTRITSINLRTTFSEGPILLGHFGLCARKSDL</sequence>
<reference evidence="3" key="1">
    <citation type="submission" date="2025-08" db="UniProtKB">
        <authorList>
            <consortium name="RefSeq"/>
        </authorList>
    </citation>
    <scope>IDENTIFICATION</scope>
    <source>
        <tissue evidence="3">Silk gland</tissue>
    </source>
</reference>
<dbReference type="PANTHER" id="PTHR13246">
    <property type="entry name" value="ENDO BETA N-ACETYLGLUCOSAMINIDASE"/>
    <property type="match status" value="1"/>
</dbReference>
<dbReference type="PANTHER" id="PTHR13246:SF1">
    <property type="entry name" value="CYTOSOLIC ENDO-BETA-N-ACETYLGLUCOSAMINIDASE"/>
    <property type="match status" value="1"/>
</dbReference>
<dbReference type="SUPFAM" id="SSF51445">
    <property type="entry name" value="(Trans)glycosidases"/>
    <property type="match status" value="1"/>
</dbReference>
<proteinExistence type="predicted"/>
<dbReference type="CTD" id="64772"/>
<dbReference type="OrthoDB" id="284473at2759"/>
<dbReference type="Gene3D" id="2.60.120.260">
    <property type="entry name" value="Galactose-binding domain-like"/>
    <property type="match status" value="2"/>
</dbReference>
<dbReference type="GeneID" id="114244629"/>
<organism evidence="2 3">
    <name type="scientific">Bombyx mandarina</name>
    <name type="common">Wild silk moth</name>
    <name type="synonym">Wild silkworm</name>
    <dbReference type="NCBI Taxonomy" id="7092"/>
    <lineage>
        <taxon>Eukaryota</taxon>
        <taxon>Metazoa</taxon>
        <taxon>Ecdysozoa</taxon>
        <taxon>Arthropoda</taxon>
        <taxon>Hexapoda</taxon>
        <taxon>Insecta</taxon>
        <taxon>Pterygota</taxon>
        <taxon>Neoptera</taxon>
        <taxon>Endopterygota</taxon>
        <taxon>Lepidoptera</taxon>
        <taxon>Glossata</taxon>
        <taxon>Ditrysia</taxon>
        <taxon>Bombycoidea</taxon>
        <taxon>Bombycidae</taxon>
        <taxon>Bombycinae</taxon>
        <taxon>Bombyx</taxon>
    </lineage>
</organism>
<gene>
    <name evidence="3" type="primary">LOC114244629</name>
</gene>
<evidence type="ECO:0000313" key="3">
    <source>
        <dbReference type="RefSeq" id="XP_028032313.1"/>
    </source>
</evidence>
<feature type="domain" description="Cytosolic endo-beta-N-acetylglucosaminidase TIM barrel" evidence="1">
    <location>
        <begin position="105"/>
        <end position="394"/>
    </location>
</feature>
<dbReference type="Pfam" id="PF03644">
    <property type="entry name" value="Glyco_hydro_85"/>
    <property type="match status" value="1"/>
</dbReference>
<accession>A0A6J2JSP3</accession>
<evidence type="ECO:0000259" key="1">
    <source>
        <dbReference type="Pfam" id="PF03644"/>
    </source>
</evidence>
<dbReference type="GO" id="GO:0005829">
    <property type="term" value="C:cytosol"/>
    <property type="evidence" value="ECO:0007669"/>
    <property type="project" value="UniProtKB-SubCell"/>
</dbReference>
<evidence type="ECO:0000313" key="2">
    <source>
        <dbReference type="Proteomes" id="UP000504629"/>
    </source>
</evidence>
<keyword evidence="2" id="KW-1185">Reference proteome</keyword>
<dbReference type="GO" id="GO:0033925">
    <property type="term" value="F:mannosyl-glycoprotein endo-beta-N-acetylglucosaminidase activity"/>
    <property type="evidence" value="ECO:0007669"/>
    <property type="project" value="UniProtKB-EC"/>
</dbReference>
<dbReference type="InterPro" id="IPR005201">
    <property type="entry name" value="TIM_ENGase"/>
</dbReference>
<dbReference type="Proteomes" id="UP000504629">
    <property type="component" value="Unplaced"/>
</dbReference>
<dbReference type="InterPro" id="IPR032979">
    <property type="entry name" value="ENGase"/>
</dbReference>
<dbReference type="RefSeq" id="XP_028032313.1">
    <property type="nucleotide sequence ID" value="XM_028176512.1"/>
</dbReference>
<dbReference type="InterPro" id="IPR017853">
    <property type="entry name" value="GH"/>
</dbReference>
<protein>
    <submittedName>
        <fullName evidence="3">Uncharacterized protein LOC114244629</fullName>
    </submittedName>
</protein>
<dbReference type="KEGG" id="bman:114244629"/>
<dbReference type="CDD" id="cd06547">
    <property type="entry name" value="GH85_ENGase"/>
    <property type="match status" value="1"/>
</dbReference>
<dbReference type="Gene3D" id="3.20.20.80">
    <property type="entry name" value="Glycosidases"/>
    <property type="match status" value="1"/>
</dbReference>
<dbReference type="AlphaFoldDB" id="A0A6J2JSP3"/>